<dbReference type="Pfam" id="PF13947">
    <property type="entry name" value="GUB_WAK_bind"/>
    <property type="match status" value="1"/>
</dbReference>
<evidence type="ECO:0000256" key="14">
    <source>
        <dbReference type="ARBA" id="ARBA00048679"/>
    </source>
</evidence>
<feature type="binding site" evidence="15">
    <location>
        <position position="335"/>
    </location>
    <ligand>
        <name>ATP</name>
        <dbReference type="ChEBI" id="CHEBI:30616"/>
    </ligand>
</feature>
<keyword evidence="11 17" id="KW-0472">Membrane</keyword>
<accession>A0AAW1HDJ6</accession>
<keyword evidence="8" id="KW-0418">Kinase</keyword>
<dbReference type="InterPro" id="IPR011009">
    <property type="entry name" value="Kinase-like_dom_sf"/>
</dbReference>
<dbReference type="Pfam" id="PF00069">
    <property type="entry name" value="Pkinase"/>
    <property type="match status" value="1"/>
</dbReference>
<evidence type="ECO:0000256" key="15">
    <source>
        <dbReference type="PROSITE-ProRule" id="PRU10141"/>
    </source>
</evidence>
<evidence type="ECO:0000256" key="11">
    <source>
        <dbReference type="ARBA" id="ARBA00023136"/>
    </source>
</evidence>
<evidence type="ECO:0000256" key="7">
    <source>
        <dbReference type="ARBA" id="ARBA00022741"/>
    </source>
</evidence>
<comment type="subcellular location">
    <subcellularLocation>
        <location evidence="1">Membrane</location>
        <topology evidence="1">Single-pass membrane protein</topology>
    </subcellularLocation>
</comment>
<name>A0AAW1HDJ6_SAPOF</name>
<dbReference type="GO" id="GO:0005524">
    <property type="term" value="F:ATP binding"/>
    <property type="evidence" value="ECO:0007669"/>
    <property type="project" value="UniProtKB-UniRule"/>
</dbReference>
<dbReference type="InterPro" id="IPR017441">
    <property type="entry name" value="Protein_kinase_ATP_BS"/>
</dbReference>
<evidence type="ECO:0000256" key="9">
    <source>
        <dbReference type="ARBA" id="ARBA00022840"/>
    </source>
</evidence>
<dbReference type="InterPro" id="IPR008271">
    <property type="entry name" value="Ser/Thr_kinase_AS"/>
</dbReference>
<dbReference type="EMBL" id="JBDFQZ010000012">
    <property type="protein sequence ID" value="KAK9674079.1"/>
    <property type="molecule type" value="Genomic_DNA"/>
</dbReference>
<evidence type="ECO:0000256" key="4">
    <source>
        <dbReference type="ARBA" id="ARBA00022679"/>
    </source>
</evidence>
<comment type="catalytic activity">
    <reaction evidence="14">
        <text>L-seryl-[protein] + ATP = O-phospho-L-seryl-[protein] + ADP + H(+)</text>
        <dbReference type="Rhea" id="RHEA:17989"/>
        <dbReference type="Rhea" id="RHEA-COMP:9863"/>
        <dbReference type="Rhea" id="RHEA-COMP:11604"/>
        <dbReference type="ChEBI" id="CHEBI:15378"/>
        <dbReference type="ChEBI" id="CHEBI:29999"/>
        <dbReference type="ChEBI" id="CHEBI:30616"/>
        <dbReference type="ChEBI" id="CHEBI:83421"/>
        <dbReference type="ChEBI" id="CHEBI:456216"/>
        <dbReference type="EC" id="2.7.11.1"/>
    </reaction>
</comment>
<evidence type="ECO:0000256" key="13">
    <source>
        <dbReference type="ARBA" id="ARBA00047899"/>
    </source>
</evidence>
<keyword evidence="7 15" id="KW-0547">Nucleotide-binding</keyword>
<keyword evidence="3" id="KW-0723">Serine/threonine-protein kinase</keyword>
<organism evidence="19 20">
    <name type="scientific">Saponaria officinalis</name>
    <name type="common">Common soapwort</name>
    <name type="synonym">Lychnis saponaria</name>
    <dbReference type="NCBI Taxonomy" id="3572"/>
    <lineage>
        <taxon>Eukaryota</taxon>
        <taxon>Viridiplantae</taxon>
        <taxon>Streptophyta</taxon>
        <taxon>Embryophyta</taxon>
        <taxon>Tracheophyta</taxon>
        <taxon>Spermatophyta</taxon>
        <taxon>Magnoliopsida</taxon>
        <taxon>eudicotyledons</taxon>
        <taxon>Gunneridae</taxon>
        <taxon>Pentapetalae</taxon>
        <taxon>Caryophyllales</taxon>
        <taxon>Caryophyllaceae</taxon>
        <taxon>Caryophylleae</taxon>
        <taxon>Saponaria</taxon>
    </lineage>
</organism>
<keyword evidence="6" id="KW-0732">Signal</keyword>
<keyword evidence="20" id="KW-1185">Reference proteome</keyword>
<dbReference type="PROSITE" id="PS50011">
    <property type="entry name" value="PROTEIN_KINASE_DOM"/>
    <property type="match status" value="1"/>
</dbReference>
<feature type="region of interest" description="Disordered" evidence="16">
    <location>
        <begin position="257"/>
        <end position="280"/>
    </location>
</feature>
<dbReference type="PANTHER" id="PTHR46008:SF2">
    <property type="entry name" value="LEAF RUST 10 DISEASE-RESISTANCE LOCUS RECEPTOR-LIKE PROTEIN KINASE-LIKE 1.4"/>
    <property type="match status" value="1"/>
</dbReference>
<feature type="transmembrane region" description="Helical" evidence="17">
    <location>
        <begin position="222"/>
        <end position="244"/>
    </location>
</feature>
<evidence type="ECO:0000313" key="19">
    <source>
        <dbReference type="EMBL" id="KAK9674079.1"/>
    </source>
</evidence>
<evidence type="ECO:0000259" key="18">
    <source>
        <dbReference type="PROSITE" id="PS50011"/>
    </source>
</evidence>
<comment type="caution">
    <text evidence="19">The sequence shown here is derived from an EMBL/GenBank/DDBJ whole genome shotgun (WGS) entry which is preliminary data.</text>
</comment>
<evidence type="ECO:0000256" key="8">
    <source>
        <dbReference type="ARBA" id="ARBA00022777"/>
    </source>
</evidence>
<dbReference type="Gene3D" id="3.30.200.20">
    <property type="entry name" value="Phosphorylase Kinase, domain 1"/>
    <property type="match status" value="1"/>
</dbReference>
<dbReference type="FunFam" id="1.10.510.10:FF:000161">
    <property type="entry name" value="Wall-associated receptor kinase-like 20"/>
    <property type="match status" value="1"/>
</dbReference>
<evidence type="ECO:0000256" key="10">
    <source>
        <dbReference type="ARBA" id="ARBA00022989"/>
    </source>
</evidence>
<dbReference type="GO" id="GO:0005886">
    <property type="term" value="C:plasma membrane"/>
    <property type="evidence" value="ECO:0007669"/>
    <property type="project" value="UniProtKB-ARBA"/>
</dbReference>
<evidence type="ECO:0000256" key="17">
    <source>
        <dbReference type="SAM" id="Phobius"/>
    </source>
</evidence>
<dbReference type="InterPro" id="IPR032872">
    <property type="entry name" value="WAK_assoc_C"/>
</dbReference>
<keyword evidence="12" id="KW-0325">Glycoprotein</keyword>
<protein>
    <recommendedName>
        <fullName evidence="2">non-specific serine/threonine protein kinase</fullName>
        <ecNumber evidence="2">2.7.11.1</ecNumber>
    </recommendedName>
</protein>
<dbReference type="GO" id="GO:0004674">
    <property type="term" value="F:protein serine/threonine kinase activity"/>
    <property type="evidence" value="ECO:0007669"/>
    <property type="project" value="UniProtKB-KW"/>
</dbReference>
<evidence type="ECO:0000256" key="12">
    <source>
        <dbReference type="ARBA" id="ARBA00023180"/>
    </source>
</evidence>
<dbReference type="AlphaFoldDB" id="A0AAW1HDJ6"/>
<evidence type="ECO:0000313" key="20">
    <source>
        <dbReference type="Proteomes" id="UP001443914"/>
    </source>
</evidence>
<dbReference type="InterPro" id="IPR025287">
    <property type="entry name" value="WAK_GUB"/>
</dbReference>
<evidence type="ECO:0000256" key="2">
    <source>
        <dbReference type="ARBA" id="ARBA00012513"/>
    </source>
</evidence>
<dbReference type="SMART" id="SM00220">
    <property type="entry name" value="S_TKc"/>
    <property type="match status" value="1"/>
</dbReference>
<evidence type="ECO:0000256" key="16">
    <source>
        <dbReference type="SAM" id="MobiDB-lite"/>
    </source>
</evidence>
<gene>
    <name evidence="19" type="ORF">RND81_12G209500</name>
</gene>
<keyword evidence="4" id="KW-0808">Transferase</keyword>
<dbReference type="SUPFAM" id="SSF56112">
    <property type="entry name" value="Protein kinase-like (PK-like)"/>
    <property type="match status" value="1"/>
</dbReference>
<proteinExistence type="predicted"/>
<dbReference type="PANTHER" id="PTHR46008">
    <property type="entry name" value="LEAF RUST 10 DISEASE-RESISTANCE LOCUS RECEPTOR-LIKE PROTEIN KINASE-LIKE 1.4"/>
    <property type="match status" value="1"/>
</dbReference>
<dbReference type="GO" id="GO:0030247">
    <property type="term" value="F:polysaccharide binding"/>
    <property type="evidence" value="ECO:0007669"/>
    <property type="project" value="InterPro"/>
</dbReference>
<evidence type="ECO:0000256" key="3">
    <source>
        <dbReference type="ARBA" id="ARBA00022527"/>
    </source>
</evidence>
<keyword evidence="5 17" id="KW-0812">Transmembrane</keyword>
<dbReference type="InterPro" id="IPR000719">
    <property type="entry name" value="Prot_kinase_dom"/>
</dbReference>
<evidence type="ECO:0000256" key="6">
    <source>
        <dbReference type="ARBA" id="ARBA00022729"/>
    </source>
</evidence>
<dbReference type="PROSITE" id="PS00107">
    <property type="entry name" value="PROTEIN_KINASE_ATP"/>
    <property type="match status" value="1"/>
</dbReference>
<dbReference type="Proteomes" id="UP001443914">
    <property type="component" value="Unassembled WGS sequence"/>
</dbReference>
<keyword evidence="9 15" id="KW-0067">ATP-binding</keyword>
<dbReference type="EC" id="2.7.11.1" evidence="2"/>
<reference evidence="19" key="1">
    <citation type="submission" date="2024-03" db="EMBL/GenBank/DDBJ databases">
        <title>WGS assembly of Saponaria officinalis var. Norfolk2.</title>
        <authorList>
            <person name="Jenkins J."/>
            <person name="Shu S."/>
            <person name="Grimwood J."/>
            <person name="Barry K."/>
            <person name="Goodstein D."/>
            <person name="Schmutz J."/>
            <person name="Leebens-Mack J."/>
            <person name="Osbourn A."/>
        </authorList>
    </citation>
    <scope>NUCLEOTIDE SEQUENCE [LARGE SCALE GENOMIC DNA]</scope>
    <source>
        <strain evidence="19">JIC</strain>
    </source>
</reference>
<dbReference type="Pfam" id="PF14380">
    <property type="entry name" value="WAK_assoc"/>
    <property type="match status" value="1"/>
</dbReference>
<dbReference type="PROSITE" id="PS00108">
    <property type="entry name" value="PROTEIN_KINASE_ST"/>
    <property type="match status" value="1"/>
</dbReference>
<comment type="catalytic activity">
    <reaction evidence="13">
        <text>L-threonyl-[protein] + ATP = O-phospho-L-threonyl-[protein] + ADP + H(+)</text>
        <dbReference type="Rhea" id="RHEA:46608"/>
        <dbReference type="Rhea" id="RHEA-COMP:11060"/>
        <dbReference type="Rhea" id="RHEA-COMP:11605"/>
        <dbReference type="ChEBI" id="CHEBI:15378"/>
        <dbReference type="ChEBI" id="CHEBI:30013"/>
        <dbReference type="ChEBI" id="CHEBI:30616"/>
        <dbReference type="ChEBI" id="CHEBI:61977"/>
        <dbReference type="ChEBI" id="CHEBI:456216"/>
        <dbReference type="EC" id="2.7.11.1"/>
    </reaction>
</comment>
<evidence type="ECO:0000256" key="1">
    <source>
        <dbReference type="ARBA" id="ARBA00004167"/>
    </source>
</evidence>
<evidence type="ECO:0000256" key="5">
    <source>
        <dbReference type="ARBA" id="ARBA00022692"/>
    </source>
</evidence>
<sequence length="585" mass="65334">MNLPPTVGFPFWGGQDNWRPKNCGYPDMEIRCDNGINASITIKGMVFEVLHVDMLGRNMVIARRDYENGTCLRSLVNTTLDYRRFSYAPRTLNITALYGCSRPKKSVFGKFKCAIEGVKENFGYYARGVVDPSNYNCHSAVIVPIQEFLEFQLFTRSLSYVFREGFKVNYTLTGDDDAFCQKCAGEKSNGKCGYDTKTNKTVCVCPYGIRDSMCKGKRNSQIIVIIGSCVVGGVIAVGLLFFIAREIINRQLLRTENPTPDQTSAQPPQQQLTPSHPSPNSILEESRSYMGLKLFSHSELEVATDGFNESRELGDGAFATVYHGELVDGTEVAVKRFYESSVRRMGQFMNEVNILARLRHEHLVRLYGCTSRTSKDVLLVYEFVSNGTVADHLYGKHSSTSNLSSQLRLSIATETAEGLCFLHQNDVIHRDVKSANILLDSTFKVKVADFGLARLFPEDVSHVSTVPQGTPGYVDPQYHRCYRLSEKSDVYSFGVVLMELISSKAAVDITRRNNDANLAIMAVDRFKKNAMRELVDPTLGYGGDPLVNQIIDSIAQIGVRCLQEDDAVRPTMQEVLDCLRNVGIS</sequence>
<dbReference type="Gene3D" id="1.10.510.10">
    <property type="entry name" value="Transferase(Phosphotransferase) domain 1"/>
    <property type="match status" value="1"/>
</dbReference>
<keyword evidence="10 17" id="KW-1133">Transmembrane helix</keyword>
<feature type="domain" description="Protein kinase" evidence="18">
    <location>
        <begin position="307"/>
        <end position="584"/>
    </location>
</feature>